<dbReference type="Pfam" id="PF02836">
    <property type="entry name" value="Glyco_hydro_2_C"/>
    <property type="match status" value="1"/>
</dbReference>
<feature type="region of interest" description="Disordered" evidence="2">
    <location>
        <begin position="214"/>
        <end position="275"/>
    </location>
</feature>
<dbReference type="InterPro" id="IPR008979">
    <property type="entry name" value="Galactose-bd-like_sf"/>
</dbReference>
<evidence type="ECO:0000313" key="5">
    <source>
        <dbReference type="EMBL" id="HJC35196.1"/>
    </source>
</evidence>
<dbReference type="PANTHER" id="PTHR42732">
    <property type="entry name" value="BETA-GALACTOSIDASE"/>
    <property type="match status" value="1"/>
</dbReference>
<dbReference type="PANTHER" id="PTHR42732:SF2">
    <property type="entry name" value="BETA-MANNOSIDASE"/>
    <property type="match status" value="1"/>
</dbReference>
<dbReference type="EMBL" id="DWWO01000138">
    <property type="protein sequence ID" value="HJC35196.1"/>
    <property type="molecule type" value="Genomic_DNA"/>
</dbReference>
<dbReference type="Gene3D" id="2.60.120.260">
    <property type="entry name" value="Galactose-binding domain-like"/>
    <property type="match status" value="1"/>
</dbReference>
<dbReference type="InterPro" id="IPR006104">
    <property type="entry name" value="Glyco_hydro_2_N"/>
</dbReference>
<dbReference type="GO" id="GO:0005975">
    <property type="term" value="P:carbohydrate metabolic process"/>
    <property type="evidence" value="ECO:0007669"/>
    <property type="project" value="InterPro"/>
</dbReference>
<organism evidence="5 6">
    <name type="scientific">Candidatus Mediterraneibacter faecipullorum</name>
    <dbReference type="NCBI Taxonomy" id="2838670"/>
    <lineage>
        <taxon>Bacteria</taxon>
        <taxon>Bacillati</taxon>
        <taxon>Bacillota</taxon>
        <taxon>Clostridia</taxon>
        <taxon>Lachnospirales</taxon>
        <taxon>Lachnospiraceae</taxon>
        <taxon>Mediterraneibacter</taxon>
    </lineage>
</organism>
<gene>
    <name evidence="5" type="ORF">H9758_11515</name>
</gene>
<dbReference type="InterPro" id="IPR017853">
    <property type="entry name" value="GH"/>
</dbReference>
<evidence type="ECO:0000313" key="6">
    <source>
        <dbReference type="Proteomes" id="UP000823890"/>
    </source>
</evidence>
<comment type="caution">
    <text evidence="5">The sequence shown here is derived from an EMBL/GenBank/DDBJ whole genome shotgun (WGS) entry which is preliminary data.</text>
</comment>
<dbReference type="Pfam" id="PF02837">
    <property type="entry name" value="Glyco_hydro_2_N"/>
    <property type="match status" value="1"/>
</dbReference>
<sequence>MEQLYTRWGRNIDPQNVLQEYPRPLLERGSYINLNGYWDYAFTKEFNKPEQYDGQILVPFSPETVLSGVSRQLKPDEYLWYRRTFTLEKWDERKDSRRLILHFGAVDQACVVYVNGQKAARHTGGYLPFKADITALVCDGENELSLAVKDLSDTSYHARGKQRLERGGMFYTAQSGIWQTVWMEEVPEKYIANIETEADLERSAVRIRVSAAENPGSGVSVNGQAAHTGAPSDEEEAESSQAGHPITIQIRHPGLYTDNDSPESKNQPNTQQMCSASGITGDWVEIPIPDIRPWTCETPYLYFFTVTMGEDRAESYFAMRKFSIEKDEDGIPRICLNGKVQFQNGVLDQGYWPDGLYTAPSDEALIFDITEMKKSGFNMVRKHIKIEPQRWYWHCDRLGLVVWQDMVNGGGAYKYWFVTYLATVMSWRGITMKDDHPWLLARRDRAGRAEFVREMKETIRILKGHPSIGTWVIFNEGWGQFQTEALTRIAKEEDPSRLIDAASGWFDQGGGDLQSVHNYFFKLKVRPEKERAAVLSEIGGHTYREPGHSACEELYGYGACRDKETLGKAYRDLTDKVRALIPQGLCASVYTQWTDIEEEINGVYTWDREVRKIF</sequence>
<dbReference type="AlphaFoldDB" id="A0A9D2NMM3"/>
<evidence type="ECO:0000259" key="4">
    <source>
        <dbReference type="Pfam" id="PF02837"/>
    </source>
</evidence>
<dbReference type="InterPro" id="IPR036156">
    <property type="entry name" value="Beta-gal/glucu_dom_sf"/>
</dbReference>
<evidence type="ECO:0000259" key="3">
    <source>
        <dbReference type="Pfam" id="PF02836"/>
    </source>
</evidence>
<feature type="compositionally biased region" description="Polar residues" evidence="2">
    <location>
        <begin position="264"/>
        <end position="275"/>
    </location>
</feature>
<dbReference type="Proteomes" id="UP000823890">
    <property type="component" value="Unassembled WGS sequence"/>
</dbReference>
<comment type="similarity">
    <text evidence="1">Belongs to the glycosyl hydrolase 2 family.</text>
</comment>
<evidence type="ECO:0000256" key="2">
    <source>
        <dbReference type="SAM" id="MobiDB-lite"/>
    </source>
</evidence>
<keyword evidence="5" id="KW-0378">Hydrolase</keyword>
<feature type="domain" description="Glycoside hydrolase family 2 catalytic" evidence="3">
    <location>
        <begin position="363"/>
        <end position="504"/>
    </location>
</feature>
<name>A0A9D2NMM3_9FIRM</name>
<proteinExistence type="inferred from homology"/>
<dbReference type="Gene3D" id="3.20.20.80">
    <property type="entry name" value="Glycosidases"/>
    <property type="match status" value="1"/>
</dbReference>
<dbReference type="InterPro" id="IPR006103">
    <property type="entry name" value="Glyco_hydro_2_cat"/>
</dbReference>
<accession>A0A9D2NMM3</accession>
<protein>
    <submittedName>
        <fullName evidence="5">Glycoside hydrolase family 2</fullName>
    </submittedName>
</protein>
<evidence type="ECO:0000256" key="1">
    <source>
        <dbReference type="ARBA" id="ARBA00007401"/>
    </source>
</evidence>
<dbReference type="SUPFAM" id="SSF51445">
    <property type="entry name" value="(Trans)glycosidases"/>
    <property type="match status" value="1"/>
</dbReference>
<reference evidence="5" key="1">
    <citation type="journal article" date="2021" name="PeerJ">
        <title>Extensive microbial diversity within the chicken gut microbiome revealed by metagenomics and culture.</title>
        <authorList>
            <person name="Gilroy R."/>
            <person name="Ravi A."/>
            <person name="Getino M."/>
            <person name="Pursley I."/>
            <person name="Horton D.L."/>
            <person name="Alikhan N.F."/>
            <person name="Baker D."/>
            <person name="Gharbi K."/>
            <person name="Hall N."/>
            <person name="Watson M."/>
            <person name="Adriaenssens E.M."/>
            <person name="Foster-Nyarko E."/>
            <person name="Jarju S."/>
            <person name="Secka A."/>
            <person name="Antonio M."/>
            <person name="Oren A."/>
            <person name="Chaudhuri R.R."/>
            <person name="La Ragione R."/>
            <person name="Hildebrand F."/>
            <person name="Pallen M.J."/>
        </authorList>
    </citation>
    <scope>NUCLEOTIDE SEQUENCE</scope>
    <source>
        <strain evidence="5">ChiW19-954</strain>
    </source>
</reference>
<dbReference type="SUPFAM" id="SSF49303">
    <property type="entry name" value="beta-Galactosidase/glucuronidase domain"/>
    <property type="match status" value="1"/>
</dbReference>
<dbReference type="GO" id="GO:0004553">
    <property type="term" value="F:hydrolase activity, hydrolyzing O-glycosyl compounds"/>
    <property type="evidence" value="ECO:0007669"/>
    <property type="project" value="InterPro"/>
</dbReference>
<reference evidence="5" key="2">
    <citation type="submission" date="2021-04" db="EMBL/GenBank/DDBJ databases">
        <authorList>
            <person name="Gilroy R."/>
        </authorList>
    </citation>
    <scope>NUCLEOTIDE SEQUENCE</scope>
    <source>
        <strain evidence="5">ChiW19-954</strain>
    </source>
</reference>
<dbReference type="SUPFAM" id="SSF49785">
    <property type="entry name" value="Galactose-binding domain-like"/>
    <property type="match status" value="1"/>
</dbReference>
<dbReference type="InterPro" id="IPR051913">
    <property type="entry name" value="GH2_Domain-Containing"/>
</dbReference>
<feature type="domain" description="Glycosyl hydrolases family 2 sugar binding" evidence="4">
    <location>
        <begin position="79"/>
        <end position="181"/>
    </location>
</feature>